<reference evidence="1 2" key="1">
    <citation type="submission" date="2019-09" db="EMBL/GenBank/DDBJ databases">
        <title>Chitinophaga ginsengihumi sp. nov., isolated from soil of ginseng rhizosphere.</title>
        <authorList>
            <person name="Lee J."/>
        </authorList>
    </citation>
    <scope>NUCLEOTIDE SEQUENCE [LARGE SCALE GENOMIC DNA]</scope>
    <source>
        <strain evidence="1 2">BN140078</strain>
    </source>
</reference>
<sequence>MRGQQSLFNNYIESPVKKTTRKGRSADMIALRDECLLHRYYYHIKLQGKRYDMAIQELSVEFWIKNSNIIYRLQCNSERLEQIMKQEQPDLKQLKILYPWWAW</sequence>
<evidence type="ECO:0000313" key="1">
    <source>
        <dbReference type="EMBL" id="KAA2244578.1"/>
    </source>
</evidence>
<proteinExistence type="predicted"/>
<reference evidence="1 2" key="2">
    <citation type="submission" date="2019-09" db="EMBL/GenBank/DDBJ databases">
        <authorList>
            <person name="Jin C."/>
        </authorList>
    </citation>
    <scope>NUCLEOTIDE SEQUENCE [LARGE SCALE GENOMIC DNA]</scope>
    <source>
        <strain evidence="1 2">BN140078</strain>
    </source>
</reference>
<protein>
    <submittedName>
        <fullName evidence="1">Transposase</fullName>
    </submittedName>
</protein>
<evidence type="ECO:0000313" key="2">
    <source>
        <dbReference type="Proteomes" id="UP000324611"/>
    </source>
</evidence>
<accession>A0A5B2W0V8</accession>
<dbReference type="RefSeq" id="WP_149835976.1">
    <property type="nucleotide sequence ID" value="NZ_VUOC01000001.1"/>
</dbReference>
<dbReference type="Proteomes" id="UP000324611">
    <property type="component" value="Unassembled WGS sequence"/>
</dbReference>
<gene>
    <name evidence="1" type="ORF">F0L74_00960</name>
</gene>
<organism evidence="1 2">
    <name type="scientific">Chitinophaga agrisoli</name>
    <dbReference type="NCBI Taxonomy" id="2607653"/>
    <lineage>
        <taxon>Bacteria</taxon>
        <taxon>Pseudomonadati</taxon>
        <taxon>Bacteroidota</taxon>
        <taxon>Chitinophagia</taxon>
        <taxon>Chitinophagales</taxon>
        <taxon>Chitinophagaceae</taxon>
        <taxon>Chitinophaga</taxon>
    </lineage>
</organism>
<dbReference type="EMBL" id="VUOC01000001">
    <property type="protein sequence ID" value="KAA2244578.1"/>
    <property type="molecule type" value="Genomic_DNA"/>
</dbReference>
<dbReference type="AlphaFoldDB" id="A0A5B2W0V8"/>
<keyword evidence="2" id="KW-1185">Reference proteome</keyword>
<comment type="caution">
    <text evidence="1">The sequence shown here is derived from an EMBL/GenBank/DDBJ whole genome shotgun (WGS) entry which is preliminary data.</text>
</comment>
<name>A0A5B2W0V8_9BACT</name>